<dbReference type="GO" id="GO:0097255">
    <property type="term" value="C:R2TP complex"/>
    <property type="evidence" value="ECO:0007669"/>
    <property type="project" value="TreeGrafter"/>
</dbReference>
<feature type="domain" description="PIH1 N-terminal" evidence="2">
    <location>
        <begin position="67"/>
        <end position="215"/>
    </location>
</feature>
<reference evidence="3" key="1">
    <citation type="submission" date="2020-01" db="EMBL/GenBank/DDBJ databases">
        <title>Genome Sequencing of Three Apophysomyces-Like Fungal Strains Confirms a Novel Fungal Genus in the Mucoromycota with divergent Burkholderia-like Endosymbiotic Bacteria.</title>
        <authorList>
            <person name="Stajich J.E."/>
            <person name="Macias A.M."/>
            <person name="Carter-House D."/>
            <person name="Lovett B."/>
            <person name="Kasson L.R."/>
            <person name="Berry K."/>
            <person name="Grigoriev I."/>
            <person name="Chang Y."/>
            <person name="Spatafora J."/>
            <person name="Kasson M.T."/>
        </authorList>
    </citation>
    <scope>NUCLEOTIDE SEQUENCE</scope>
    <source>
        <strain evidence="3">NRRL A-21654</strain>
    </source>
</reference>
<dbReference type="Pfam" id="PF08190">
    <property type="entry name" value="PIH1"/>
    <property type="match status" value="1"/>
</dbReference>
<dbReference type="GO" id="GO:0000492">
    <property type="term" value="P:box C/D snoRNP assembly"/>
    <property type="evidence" value="ECO:0007669"/>
    <property type="project" value="TreeGrafter"/>
</dbReference>
<dbReference type="InterPro" id="IPR050734">
    <property type="entry name" value="PIH1/Kintoun_subfamily"/>
</dbReference>
<comment type="caution">
    <text evidence="3">The sequence shown here is derived from an EMBL/GenBank/DDBJ whole genome shotgun (WGS) entry which is preliminary data.</text>
</comment>
<dbReference type="GO" id="GO:0005737">
    <property type="term" value="C:cytoplasm"/>
    <property type="evidence" value="ECO:0007669"/>
    <property type="project" value="TreeGrafter"/>
</dbReference>
<evidence type="ECO:0000313" key="3">
    <source>
        <dbReference type="EMBL" id="KAF7726964.1"/>
    </source>
</evidence>
<proteinExistence type="inferred from homology"/>
<dbReference type="AlphaFoldDB" id="A0A8H7ETT4"/>
<evidence type="ECO:0000256" key="1">
    <source>
        <dbReference type="ARBA" id="ARBA00008511"/>
    </source>
</evidence>
<evidence type="ECO:0000259" key="2">
    <source>
        <dbReference type="Pfam" id="PF08190"/>
    </source>
</evidence>
<keyword evidence="4" id="KW-1185">Reference proteome</keyword>
<dbReference type="EMBL" id="JABAYA010000068">
    <property type="protein sequence ID" value="KAF7726964.1"/>
    <property type="molecule type" value="Genomic_DNA"/>
</dbReference>
<dbReference type="GO" id="GO:0006364">
    <property type="term" value="P:rRNA processing"/>
    <property type="evidence" value="ECO:0007669"/>
    <property type="project" value="TreeGrafter"/>
</dbReference>
<dbReference type="InterPro" id="IPR012981">
    <property type="entry name" value="PIH1_N"/>
</dbReference>
<evidence type="ECO:0000313" key="4">
    <source>
        <dbReference type="Proteomes" id="UP000605846"/>
    </source>
</evidence>
<dbReference type="OrthoDB" id="5135119at2759"/>
<dbReference type="GO" id="GO:1990904">
    <property type="term" value="C:ribonucleoprotein complex"/>
    <property type="evidence" value="ECO:0007669"/>
    <property type="project" value="TreeGrafter"/>
</dbReference>
<gene>
    <name evidence="3" type="primary">PIH1D1</name>
    <name evidence="3" type="ORF">EC973_008159</name>
</gene>
<sequence>MPTLEVIEDNNPLLFSGSKLPKDINALSKEEQNALLDHVAAEFSNDPAALERLASTVLGQVSAADFNTVTIQPQPGFVCKTNVTSSKNAAHPVGKIVYINICHSSAIPEPTLANEKEIEKALNGEPEATYRVPLSMGQPRSEKNNGDACLIMDACIHTQPFLRAERDLDYRLYILELAMEHVEEDQSVTLGREFTMPRMAAKGQIPKRILRLPKPSLITAIKQEKGAPVKLKPSVTMIDEGKRVNIVIPMPSTDSSSWLVNVESSRVLLSGVGDTVKIPLACNVHVDHIDNTAEFYKKSKHLVIQLMVNSEPAPRKQYL</sequence>
<organism evidence="3 4">
    <name type="scientific">Apophysomyces ossiformis</name>
    <dbReference type="NCBI Taxonomy" id="679940"/>
    <lineage>
        <taxon>Eukaryota</taxon>
        <taxon>Fungi</taxon>
        <taxon>Fungi incertae sedis</taxon>
        <taxon>Mucoromycota</taxon>
        <taxon>Mucoromycotina</taxon>
        <taxon>Mucoromycetes</taxon>
        <taxon>Mucorales</taxon>
        <taxon>Mucorineae</taxon>
        <taxon>Mucoraceae</taxon>
        <taxon>Apophysomyces</taxon>
    </lineage>
</organism>
<name>A0A8H7ETT4_9FUNG</name>
<dbReference type="PANTHER" id="PTHR22997:SF0">
    <property type="entry name" value="PIH1 DOMAIN-CONTAINING PROTEIN 1"/>
    <property type="match status" value="1"/>
</dbReference>
<comment type="similarity">
    <text evidence="1">Belongs to the PIH1 family.</text>
</comment>
<dbReference type="PANTHER" id="PTHR22997">
    <property type="entry name" value="PIH1 DOMAIN-CONTAINING PROTEIN 1"/>
    <property type="match status" value="1"/>
</dbReference>
<protein>
    <submittedName>
        <fullName evidence="3">PIH1 domain-containing protein 1</fullName>
    </submittedName>
</protein>
<dbReference type="Proteomes" id="UP000605846">
    <property type="component" value="Unassembled WGS sequence"/>
</dbReference>
<accession>A0A8H7ETT4</accession>